<dbReference type="Pfam" id="PF00072">
    <property type="entry name" value="Response_reg"/>
    <property type="match status" value="1"/>
</dbReference>
<comment type="function">
    <text evidence="7">May play the central regulatory role in sporulation. It may be an element of the effector pathway responsible for the activation of sporulation genes in response to nutritional stress. Spo0A may act in concert with spo0H (a sigma factor) to control the expression of some genes that are critical to the sporulation process.</text>
</comment>
<dbReference type="KEGG" id="faa:HMPREF0389_00202"/>
<dbReference type="EMBL" id="CP002390">
    <property type="protein sequence ID" value="EFE28287.1"/>
    <property type="molecule type" value="Genomic_DNA"/>
</dbReference>
<evidence type="ECO:0000256" key="7">
    <source>
        <dbReference type="ARBA" id="ARBA00024867"/>
    </source>
</evidence>
<keyword evidence="5 9" id="KW-0238">DNA-binding</keyword>
<dbReference type="Proteomes" id="UP000007468">
    <property type="component" value="Chromosome"/>
</dbReference>
<dbReference type="PATRIC" id="fig|546269.5.peg.458"/>
<feature type="domain" description="Response regulatory" evidence="10">
    <location>
        <begin position="4"/>
        <end position="114"/>
    </location>
</feature>
<feature type="modified residue" description="4-aspartylphosphate" evidence="8">
    <location>
        <position position="50"/>
    </location>
</feature>
<dbReference type="Pfam" id="PF00486">
    <property type="entry name" value="Trans_reg_C"/>
    <property type="match status" value="1"/>
</dbReference>
<dbReference type="SMART" id="SM00448">
    <property type="entry name" value="REC"/>
    <property type="match status" value="1"/>
</dbReference>
<dbReference type="STRING" id="546269.HMPREF0389_00202"/>
<evidence type="ECO:0000256" key="6">
    <source>
        <dbReference type="ARBA" id="ARBA00023163"/>
    </source>
</evidence>
<gene>
    <name evidence="12" type="ordered locus">HMPREF0389_00202</name>
</gene>
<evidence type="ECO:0000259" key="11">
    <source>
        <dbReference type="PROSITE" id="PS51755"/>
    </source>
</evidence>
<dbReference type="InterPro" id="IPR001867">
    <property type="entry name" value="OmpR/PhoB-type_DNA-bd"/>
</dbReference>
<keyword evidence="3" id="KW-0902">Two-component regulatory system</keyword>
<sequence length="218" mass="25112">MKRKIYIIEDDSSINRGIELTLGSKEYDFVNFYNLSDVKDIQCADLIILDINLPDGNGLDFLKEIRKYSRKPVLILTANDTEIGEVEGLQLGADDYVTKPFSLMALRLRIEKLLSRSTGDNAYRKYGLDLDFDSFVFKSNGIEFELSKTEIRLLKYLVENEGVILSREKLIDHVWQNQMFVDENALSVAIKRLRDKIDNGEAKLIHTVYGLGYVFRLE</sequence>
<keyword evidence="6" id="KW-0804">Transcription</keyword>
<evidence type="ECO:0000256" key="4">
    <source>
        <dbReference type="ARBA" id="ARBA00023015"/>
    </source>
</evidence>
<dbReference type="PANTHER" id="PTHR48111:SF1">
    <property type="entry name" value="TWO-COMPONENT RESPONSE REGULATOR ORR33"/>
    <property type="match status" value="1"/>
</dbReference>
<evidence type="ECO:0000313" key="13">
    <source>
        <dbReference type="Proteomes" id="UP000007468"/>
    </source>
</evidence>
<evidence type="ECO:0000256" key="8">
    <source>
        <dbReference type="PROSITE-ProRule" id="PRU00169"/>
    </source>
</evidence>
<dbReference type="Gene3D" id="3.40.50.2300">
    <property type="match status" value="1"/>
</dbReference>
<dbReference type="PROSITE" id="PS50110">
    <property type="entry name" value="RESPONSE_REGULATORY"/>
    <property type="match status" value="1"/>
</dbReference>
<dbReference type="GO" id="GO:0000976">
    <property type="term" value="F:transcription cis-regulatory region binding"/>
    <property type="evidence" value="ECO:0007669"/>
    <property type="project" value="TreeGrafter"/>
</dbReference>
<proteinExistence type="predicted"/>
<keyword evidence="4" id="KW-0805">Transcription regulation</keyword>
<evidence type="ECO:0000256" key="1">
    <source>
        <dbReference type="ARBA" id="ARBA00018672"/>
    </source>
</evidence>
<feature type="domain" description="OmpR/PhoB-type" evidence="11">
    <location>
        <begin position="120"/>
        <end position="217"/>
    </location>
</feature>
<evidence type="ECO:0000256" key="5">
    <source>
        <dbReference type="ARBA" id="ARBA00023125"/>
    </source>
</evidence>
<dbReference type="RefSeq" id="WP_014262102.1">
    <property type="nucleotide sequence ID" value="NC_016630.1"/>
</dbReference>
<dbReference type="CDD" id="cd00383">
    <property type="entry name" value="trans_reg_C"/>
    <property type="match status" value="1"/>
</dbReference>
<dbReference type="InterPro" id="IPR039420">
    <property type="entry name" value="WalR-like"/>
</dbReference>
<dbReference type="SUPFAM" id="SSF52172">
    <property type="entry name" value="CheY-like"/>
    <property type="match status" value="1"/>
</dbReference>
<dbReference type="InterPro" id="IPR011006">
    <property type="entry name" value="CheY-like_superfamily"/>
</dbReference>
<dbReference type="Gene3D" id="6.10.250.690">
    <property type="match status" value="1"/>
</dbReference>
<dbReference type="InterPro" id="IPR036388">
    <property type="entry name" value="WH-like_DNA-bd_sf"/>
</dbReference>
<dbReference type="GO" id="GO:0005829">
    <property type="term" value="C:cytosol"/>
    <property type="evidence" value="ECO:0007669"/>
    <property type="project" value="TreeGrafter"/>
</dbReference>
<accession>D6GRJ6</accession>
<dbReference type="PANTHER" id="PTHR48111">
    <property type="entry name" value="REGULATOR OF RPOS"/>
    <property type="match status" value="1"/>
</dbReference>
<dbReference type="GO" id="GO:0032993">
    <property type="term" value="C:protein-DNA complex"/>
    <property type="evidence" value="ECO:0007669"/>
    <property type="project" value="TreeGrafter"/>
</dbReference>
<organism evidence="12 13">
    <name type="scientific">Filifactor alocis (strain ATCC 35896 / CCUG 47790 / D40 B5)</name>
    <name type="common">Fusobacterium alocis</name>
    <dbReference type="NCBI Taxonomy" id="546269"/>
    <lineage>
        <taxon>Bacteria</taxon>
        <taxon>Bacillati</taxon>
        <taxon>Bacillota</taxon>
        <taxon>Clostridia</taxon>
        <taxon>Peptostreptococcales</taxon>
        <taxon>Filifactoraceae</taxon>
        <taxon>Filifactor</taxon>
    </lineage>
</organism>
<dbReference type="Gene3D" id="1.10.10.10">
    <property type="entry name" value="Winged helix-like DNA-binding domain superfamily/Winged helix DNA-binding domain"/>
    <property type="match status" value="1"/>
</dbReference>
<name>D6GRJ6_FILAD</name>
<evidence type="ECO:0000256" key="3">
    <source>
        <dbReference type="ARBA" id="ARBA00023012"/>
    </source>
</evidence>
<protein>
    <recommendedName>
        <fullName evidence="1">Stage 0 sporulation protein A homolog</fullName>
    </recommendedName>
</protein>
<dbReference type="AlphaFoldDB" id="D6GRJ6"/>
<feature type="DNA-binding region" description="OmpR/PhoB-type" evidence="9">
    <location>
        <begin position="120"/>
        <end position="217"/>
    </location>
</feature>
<keyword evidence="13" id="KW-1185">Reference proteome</keyword>
<dbReference type="GO" id="GO:0006355">
    <property type="term" value="P:regulation of DNA-templated transcription"/>
    <property type="evidence" value="ECO:0007669"/>
    <property type="project" value="InterPro"/>
</dbReference>
<dbReference type="InterPro" id="IPR016032">
    <property type="entry name" value="Sig_transdc_resp-reg_C-effctor"/>
</dbReference>
<evidence type="ECO:0000313" key="12">
    <source>
        <dbReference type="EMBL" id="EFE28287.1"/>
    </source>
</evidence>
<dbReference type="SUPFAM" id="SSF46894">
    <property type="entry name" value="C-terminal effector domain of the bipartite response regulators"/>
    <property type="match status" value="1"/>
</dbReference>
<dbReference type="InterPro" id="IPR001789">
    <property type="entry name" value="Sig_transdc_resp-reg_receiver"/>
</dbReference>
<dbReference type="GO" id="GO:0000156">
    <property type="term" value="F:phosphorelay response regulator activity"/>
    <property type="evidence" value="ECO:0007669"/>
    <property type="project" value="TreeGrafter"/>
</dbReference>
<dbReference type="OrthoDB" id="9803564at2"/>
<dbReference type="PROSITE" id="PS51755">
    <property type="entry name" value="OMPR_PHOB"/>
    <property type="match status" value="1"/>
</dbReference>
<evidence type="ECO:0000256" key="9">
    <source>
        <dbReference type="PROSITE-ProRule" id="PRU01091"/>
    </source>
</evidence>
<dbReference type="eggNOG" id="COG0745">
    <property type="taxonomic scope" value="Bacteria"/>
</dbReference>
<reference evidence="13" key="1">
    <citation type="submission" date="2010-12" db="EMBL/GenBank/DDBJ databases">
        <title>The genome sequence of Filifactor alocis strain ATCC 35896.</title>
        <authorList>
            <consortium name="The Broad Institute Genome Sequencing Platform"/>
            <person name="Ward D."/>
            <person name="Earl A."/>
            <person name="Feldgarden M."/>
            <person name="Young S.K."/>
            <person name="Gargeya S."/>
            <person name="Zeng Q."/>
            <person name="Alvarado L."/>
            <person name="Berlin A."/>
            <person name="Bochicchio J."/>
            <person name="Chapman S.B."/>
            <person name="Chen Z."/>
            <person name="Freedman E."/>
            <person name="Gellesch M."/>
            <person name="Goldberg J."/>
            <person name="Griggs A."/>
            <person name="Gujja S."/>
            <person name="Heilman E."/>
            <person name="Heiman D."/>
            <person name="Howarth C."/>
            <person name="Mehta T."/>
            <person name="Neiman D."/>
            <person name="Pearson M."/>
            <person name="Roberts A."/>
            <person name="Saif S."/>
            <person name="Shea T."/>
            <person name="Shenoy N."/>
            <person name="Sisk P."/>
            <person name="Stolte C."/>
            <person name="Sykes S."/>
            <person name="White J."/>
            <person name="Yandava C."/>
            <person name="Izard J."/>
            <person name="Blanton J.M."/>
            <person name="Baranova O.V."/>
            <person name="Tanner A.C."/>
            <person name="Dewhirst F.E."/>
            <person name="Haas B."/>
            <person name="Nusbaum C."/>
            <person name="Birren B."/>
        </authorList>
    </citation>
    <scope>NUCLEOTIDE SEQUENCE [LARGE SCALE GENOMIC DNA]</scope>
    <source>
        <strain evidence="13">ATCC 35896 / D40 B5</strain>
    </source>
</reference>
<evidence type="ECO:0000256" key="2">
    <source>
        <dbReference type="ARBA" id="ARBA00022553"/>
    </source>
</evidence>
<evidence type="ECO:0000259" key="10">
    <source>
        <dbReference type="PROSITE" id="PS50110"/>
    </source>
</evidence>
<dbReference type="SMART" id="SM00862">
    <property type="entry name" value="Trans_reg_C"/>
    <property type="match status" value="1"/>
</dbReference>
<keyword evidence="2 8" id="KW-0597">Phosphoprotein</keyword>